<organism evidence="1 2">
    <name type="scientific">Halteria grandinella</name>
    <dbReference type="NCBI Taxonomy" id="5974"/>
    <lineage>
        <taxon>Eukaryota</taxon>
        <taxon>Sar</taxon>
        <taxon>Alveolata</taxon>
        <taxon>Ciliophora</taxon>
        <taxon>Intramacronucleata</taxon>
        <taxon>Spirotrichea</taxon>
        <taxon>Stichotrichia</taxon>
        <taxon>Sporadotrichida</taxon>
        <taxon>Halteriidae</taxon>
        <taxon>Halteria</taxon>
    </lineage>
</organism>
<protein>
    <submittedName>
        <fullName evidence="1">Uncharacterized protein</fullName>
    </submittedName>
</protein>
<evidence type="ECO:0000313" key="1">
    <source>
        <dbReference type="EMBL" id="TNV86203.1"/>
    </source>
</evidence>
<comment type="caution">
    <text evidence="1">The sequence shown here is derived from an EMBL/GenBank/DDBJ whole genome shotgun (WGS) entry which is preliminary data.</text>
</comment>
<accession>A0A8J8P3D6</accession>
<dbReference type="Proteomes" id="UP000785679">
    <property type="component" value="Unassembled WGS sequence"/>
</dbReference>
<gene>
    <name evidence="1" type="ORF">FGO68_gene3369</name>
</gene>
<keyword evidence="2" id="KW-1185">Reference proteome</keyword>
<reference evidence="1" key="1">
    <citation type="submission" date="2019-06" db="EMBL/GenBank/DDBJ databases">
        <authorList>
            <person name="Zheng W."/>
        </authorList>
    </citation>
    <scope>NUCLEOTIDE SEQUENCE</scope>
    <source>
        <strain evidence="1">QDHG01</strain>
    </source>
</reference>
<dbReference type="EMBL" id="RRYP01001243">
    <property type="protein sequence ID" value="TNV86203.1"/>
    <property type="molecule type" value="Genomic_DNA"/>
</dbReference>
<dbReference type="AlphaFoldDB" id="A0A8J8P3D6"/>
<name>A0A8J8P3D6_HALGN</name>
<proteinExistence type="predicted"/>
<evidence type="ECO:0000313" key="2">
    <source>
        <dbReference type="Proteomes" id="UP000785679"/>
    </source>
</evidence>
<sequence>MPLELRDLVRDYSQTAHLTNFNFQKHHYFDPGVKSANQLAAKLNRIKSQKEEDNESVNDYAELKTITKGISDQDQHEARVGLKITRQGYTKYKVREHLKRFKELILDDSCCLHSALTHSLDVPSTTIQCEEAERFDEQSSREEIETAQLIIDDRKFIKYLTATAMDESLGIPSLMRKSKYSPRLHRPIVKEEVPIPSLKV</sequence>